<protein>
    <submittedName>
        <fullName evidence="2">Uncharacterized protein</fullName>
    </submittedName>
</protein>
<dbReference type="EMBL" id="LACB01000307">
    <property type="protein sequence ID" value="KAJ9484854.1"/>
    <property type="molecule type" value="Genomic_DNA"/>
</dbReference>
<keyword evidence="3" id="KW-1185">Reference proteome</keyword>
<comment type="caution">
    <text evidence="2">The sequence shown here is derived from an EMBL/GenBank/DDBJ whole genome shotgun (WGS) entry which is preliminary data.</text>
</comment>
<keyword evidence="1" id="KW-1133">Transmembrane helix</keyword>
<reference evidence="2" key="2">
    <citation type="journal article" date="2016" name="Fungal Biol.">
        <title>Ochratoxin A production by Penicillium thymicola.</title>
        <authorList>
            <person name="Nguyen H.D.T."/>
            <person name="McMullin D.R."/>
            <person name="Ponomareva E."/>
            <person name="Riley R."/>
            <person name="Pomraning K.R."/>
            <person name="Baker S.E."/>
            <person name="Seifert K.A."/>
        </authorList>
    </citation>
    <scope>NUCLEOTIDE SEQUENCE</scope>
    <source>
        <strain evidence="2">DAOM 180753</strain>
    </source>
</reference>
<dbReference type="AlphaFoldDB" id="A0AAI9TD87"/>
<feature type="transmembrane region" description="Helical" evidence="1">
    <location>
        <begin position="88"/>
        <end position="107"/>
    </location>
</feature>
<sequence>MIVQNAYKIKLMPDASFRRPYRLTIMLKQFNLFLSSKILISEKDNSPLIHTTYDHRVWKTGLPVRSAVLKPHAGELVVGWVTTSESSLLYVFVFVCFGYIDLSLSISDKYSLKTDTRTSSLCCGPGCLYPRLYYTTYAPL</sequence>
<accession>A0AAI9TD87</accession>
<dbReference type="Proteomes" id="UP001227192">
    <property type="component" value="Unassembled WGS sequence"/>
</dbReference>
<reference evidence="2" key="1">
    <citation type="submission" date="2015-06" db="EMBL/GenBank/DDBJ databases">
        <authorList>
            <person name="Nguyen H."/>
        </authorList>
    </citation>
    <scope>NUCLEOTIDE SEQUENCE</scope>
    <source>
        <strain evidence="2">DAOM 180753</strain>
    </source>
</reference>
<organism evidence="2 3">
    <name type="scientific">Penicillium thymicola</name>
    <dbReference type="NCBI Taxonomy" id="293382"/>
    <lineage>
        <taxon>Eukaryota</taxon>
        <taxon>Fungi</taxon>
        <taxon>Dikarya</taxon>
        <taxon>Ascomycota</taxon>
        <taxon>Pezizomycotina</taxon>
        <taxon>Eurotiomycetes</taxon>
        <taxon>Eurotiomycetidae</taxon>
        <taxon>Eurotiales</taxon>
        <taxon>Aspergillaceae</taxon>
        <taxon>Penicillium</taxon>
    </lineage>
</organism>
<evidence type="ECO:0000256" key="1">
    <source>
        <dbReference type="SAM" id="Phobius"/>
    </source>
</evidence>
<evidence type="ECO:0000313" key="2">
    <source>
        <dbReference type="EMBL" id="KAJ9484854.1"/>
    </source>
</evidence>
<gene>
    <name evidence="2" type="ORF">VN97_g8508</name>
</gene>
<evidence type="ECO:0000313" key="3">
    <source>
        <dbReference type="Proteomes" id="UP001227192"/>
    </source>
</evidence>
<proteinExistence type="predicted"/>
<keyword evidence="1" id="KW-0812">Transmembrane</keyword>
<keyword evidence="1" id="KW-0472">Membrane</keyword>
<name>A0AAI9TD87_PENTH</name>